<evidence type="ECO:0000313" key="3">
    <source>
        <dbReference type="Proteomes" id="UP000324022"/>
    </source>
</evidence>
<evidence type="ECO:0000313" key="2">
    <source>
        <dbReference type="EMBL" id="SPO23500.1"/>
    </source>
</evidence>
<keyword evidence="3" id="KW-1185">Reference proteome</keyword>
<accession>A0A5C3E0L1</accession>
<feature type="region of interest" description="Disordered" evidence="1">
    <location>
        <begin position="1"/>
        <end position="145"/>
    </location>
</feature>
<feature type="compositionally biased region" description="Basic and acidic residues" evidence="1">
    <location>
        <begin position="102"/>
        <end position="127"/>
    </location>
</feature>
<gene>
    <name evidence="2" type="ORF">UTRI_02179</name>
</gene>
<evidence type="ECO:0000256" key="1">
    <source>
        <dbReference type="SAM" id="MobiDB-lite"/>
    </source>
</evidence>
<sequence>MKSKKKQLKLSGRQTLERARSRGASEDERKQGREDGRKKARGKDQGGGKRERDRERDEEEQESRTGARSEESAAECRRTHRTKSRMQVEDRKAPDGTQVTNEEERPERRVGLSERERRNECCGEERPSGTTRAMTRNTNRHTHAQAKVWSRLALSLEGQRNGTDKAKGFNANDVVRVRRGQQMSKANEGAQGGGRKN</sequence>
<feature type="compositionally biased region" description="Basic and acidic residues" evidence="1">
    <location>
        <begin position="15"/>
        <end position="55"/>
    </location>
</feature>
<feature type="compositionally biased region" description="Basic and acidic residues" evidence="1">
    <location>
        <begin position="62"/>
        <end position="77"/>
    </location>
</feature>
<proteinExistence type="predicted"/>
<name>A0A5C3E0L1_9BASI</name>
<feature type="compositionally biased region" description="Polar residues" evidence="1">
    <location>
        <begin position="128"/>
        <end position="137"/>
    </location>
</feature>
<reference evidence="2 3" key="1">
    <citation type="submission" date="2018-03" db="EMBL/GenBank/DDBJ databases">
        <authorList>
            <person name="Guldener U."/>
        </authorList>
    </citation>
    <scope>NUCLEOTIDE SEQUENCE [LARGE SCALE GENOMIC DNA]</scope>
    <source>
        <strain evidence="2 3">NBRC100155</strain>
    </source>
</reference>
<organism evidence="2 3">
    <name type="scientific">Ustilago trichophora</name>
    <dbReference type="NCBI Taxonomy" id="86804"/>
    <lineage>
        <taxon>Eukaryota</taxon>
        <taxon>Fungi</taxon>
        <taxon>Dikarya</taxon>
        <taxon>Basidiomycota</taxon>
        <taxon>Ustilaginomycotina</taxon>
        <taxon>Ustilaginomycetes</taxon>
        <taxon>Ustilaginales</taxon>
        <taxon>Ustilaginaceae</taxon>
        <taxon>Ustilago</taxon>
    </lineage>
</organism>
<dbReference type="Proteomes" id="UP000324022">
    <property type="component" value="Unassembled WGS sequence"/>
</dbReference>
<protein>
    <submittedName>
        <fullName evidence="2">Uncharacterized protein</fullName>
    </submittedName>
</protein>
<dbReference type="AlphaFoldDB" id="A0A5C3E0L1"/>
<feature type="region of interest" description="Disordered" evidence="1">
    <location>
        <begin position="161"/>
        <end position="197"/>
    </location>
</feature>
<dbReference type="EMBL" id="OOIN01000005">
    <property type="protein sequence ID" value="SPO23500.1"/>
    <property type="molecule type" value="Genomic_DNA"/>
</dbReference>